<protein>
    <submittedName>
        <fullName evidence="12">Chemotaxis protein PomA</fullName>
    </submittedName>
</protein>
<keyword evidence="4" id="KW-1003">Cell membrane</keyword>
<feature type="region of interest" description="Disordered" evidence="8">
    <location>
        <begin position="90"/>
        <end position="116"/>
    </location>
</feature>
<evidence type="ECO:0000259" key="10">
    <source>
        <dbReference type="Pfam" id="PF01618"/>
    </source>
</evidence>
<gene>
    <name evidence="12" type="ORF">SCF082_LOCUS2187</name>
</gene>
<comment type="subcellular location">
    <subcellularLocation>
        <location evidence="1">Cell membrane</location>
        <topology evidence="1">Multi-pass membrane protein</topology>
    </subcellularLocation>
</comment>
<evidence type="ECO:0000313" key="12">
    <source>
        <dbReference type="EMBL" id="CAK8990356.1"/>
    </source>
</evidence>
<comment type="caution">
    <text evidence="12">The sequence shown here is derived from an EMBL/GenBank/DDBJ whole genome shotgun (WGS) entry which is preliminary data.</text>
</comment>
<accession>A0ABP0HJH6</accession>
<keyword evidence="5 9" id="KW-0812">Transmembrane</keyword>
<feature type="transmembrane region" description="Helical" evidence="9">
    <location>
        <begin position="121"/>
        <end position="144"/>
    </location>
</feature>
<evidence type="ECO:0000256" key="9">
    <source>
        <dbReference type="SAM" id="Phobius"/>
    </source>
</evidence>
<proteinExistence type="inferred from homology"/>
<reference evidence="12 13" key="1">
    <citation type="submission" date="2024-02" db="EMBL/GenBank/DDBJ databases">
        <authorList>
            <person name="Chen Y."/>
            <person name="Shah S."/>
            <person name="Dougan E. K."/>
            <person name="Thang M."/>
            <person name="Chan C."/>
        </authorList>
    </citation>
    <scope>NUCLEOTIDE SEQUENCE [LARGE SCALE GENOMIC DNA]</scope>
</reference>
<keyword evidence="13" id="KW-1185">Reference proteome</keyword>
<evidence type="ECO:0000256" key="8">
    <source>
        <dbReference type="SAM" id="MobiDB-lite"/>
    </source>
</evidence>
<dbReference type="Proteomes" id="UP001642464">
    <property type="component" value="Unassembled WGS sequence"/>
</dbReference>
<evidence type="ECO:0000256" key="3">
    <source>
        <dbReference type="ARBA" id="ARBA00022448"/>
    </source>
</evidence>
<keyword evidence="6 9" id="KW-1133">Transmembrane helix</keyword>
<dbReference type="InterPro" id="IPR000540">
    <property type="entry name" value="Flag_MotA_CS"/>
</dbReference>
<sequence length="320" mass="34674">MIGTLIGLVQMLRTLDDPSQIGGGMATALLTTLYGAVIANLFCIPLAGKLEARSQEEVLLRELMIAGLAALVDGHPPRVVEERLVAFLSPSSRGNEEQAAEGESMARDRQPPPDTSGDVPAWFMTYSDVITLLMTFFILLLTFATSEPETFTRMQVAMFGGGGATGIAGPKPESIEEDSFVIRRRPISGRLTDRGTETPPMYTDPLRQSVSAGLQSLEDSEEVEDADQRAVDLSIPLLFDAPDSLSRTGQKLVRLLGTQMARMKLLLRIEIAGTDTIEYGITLATELQKQPGIEPSQVSLVNTAADEGRGTLRTVIVKRR</sequence>
<evidence type="ECO:0000256" key="4">
    <source>
        <dbReference type="ARBA" id="ARBA00022475"/>
    </source>
</evidence>
<evidence type="ECO:0000256" key="6">
    <source>
        <dbReference type="ARBA" id="ARBA00022989"/>
    </source>
</evidence>
<dbReference type="InterPro" id="IPR025713">
    <property type="entry name" value="MotB-like_N_dom"/>
</dbReference>
<feature type="transmembrane region" description="Helical" evidence="9">
    <location>
        <begin position="21"/>
        <end position="46"/>
    </location>
</feature>
<dbReference type="EMBL" id="CAXAMM010001100">
    <property type="protein sequence ID" value="CAK8990356.1"/>
    <property type="molecule type" value="Genomic_DNA"/>
</dbReference>
<evidence type="ECO:0000256" key="1">
    <source>
        <dbReference type="ARBA" id="ARBA00004651"/>
    </source>
</evidence>
<feature type="domain" description="Motility protein B-like N-terminal" evidence="11">
    <location>
        <begin position="110"/>
        <end position="155"/>
    </location>
</feature>
<dbReference type="InterPro" id="IPR047055">
    <property type="entry name" value="MotA-like"/>
</dbReference>
<dbReference type="Pfam" id="PF01618">
    <property type="entry name" value="MotA_ExbB"/>
    <property type="match status" value="1"/>
</dbReference>
<evidence type="ECO:0000256" key="5">
    <source>
        <dbReference type="ARBA" id="ARBA00022692"/>
    </source>
</evidence>
<dbReference type="Pfam" id="PF13677">
    <property type="entry name" value="MotB_plug"/>
    <property type="match status" value="1"/>
</dbReference>
<comment type="similarity">
    <text evidence="2">Belongs to the MotA family.</text>
</comment>
<evidence type="ECO:0000256" key="2">
    <source>
        <dbReference type="ARBA" id="ARBA00008038"/>
    </source>
</evidence>
<keyword evidence="3" id="KW-0813">Transport</keyword>
<evidence type="ECO:0000256" key="7">
    <source>
        <dbReference type="ARBA" id="ARBA00023136"/>
    </source>
</evidence>
<evidence type="ECO:0000313" key="13">
    <source>
        <dbReference type="Proteomes" id="UP001642464"/>
    </source>
</evidence>
<dbReference type="PANTHER" id="PTHR30433">
    <property type="entry name" value="CHEMOTAXIS PROTEIN MOTA"/>
    <property type="match status" value="1"/>
</dbReference>
<feature type="domain" description="MotA/TolQ/ExbB proton channel" evidence="10">
    <location>
        <begin position="1"/>
        <end position="62"/>
    </location>
</feature>
<dbReference type="PROSITE" id="PS01307">
    <property type="entry name" value="MOTA"/>
    <property type="match status" value="1"/>
</dbReference>
<keyword evidence="7 9" id="KW-0472">Membrane</keyword>
<dbReference type="PANTHER" id="PTHR30433:SF2">
    <property type="entry name" value="MOTILITY PROTEIN A"/>
    <property type="match status" value="1"/>
</dbReference>
<dbReference type="InterPro" id="IPR002898">
    <property type="entry name" value="MotA_ExbB_proton_chnl"/>
</dbReference>
<organism evidence="12 13">
    <name type="scientific">Durusdinium trenchii</name>
    <dbReference type="NCBI Taxonomy" id="1381693"/>
    <lineage>
        <taxon>Eukaryota</taxon>
        <taxon>Sar</taxon>
        <taxon>Alveolata</taxon>
        <taxon>Dinophyceae</taxon>
        <taxon>Suessiales</taxon>
        <taxon>Symbiodiniaceae</taxon>
        <taxon>Durusdinium</taxon>
    </lineage>
</organism>
<name>A0ABP0HJH6_9DINO</name>
<evidence type="ECO:0000259" key="11">
    <source>
        <dbReference type="Pfam" id="PF13677"/>
    </source>
</evidence>